<proteinExistence type="predicted"/>
<evidence type="ECO:0000313" key="1">
    <source>
        <dbReference type="EMBL" id="EKY22054.1"/>
    </source>
</evidence>
<gene>
    <name evidence="1" type="ORF">HMPREF0216_03384</name>
</gene>
<dbReference type="Gene3D" id="2.40.50.870">
    <property type="entry name" value="Protein of unknown function (DUF3299)"/>
    <property type="match status" value="1"/>
</dbReference>
<dbReference type="EMBL" id="AMEZ01000136">
    <property type="protein sequence ID" value="EKY22054.1"/>
    <property type="molecule type" value="Genomic_DNA"/>
</dbReference>
<evidence type="ECO:0000313" key="2">
    <source>
        <dbReference type="Proteomes" id="UP000010420"/>
    </source>
</evidence>
<accession>L1Q223</accession>
<dbReference type="HOGENOM" id="CLU_1493722_0_0_9"/>
<dbReference type="RefSeq" id="WP_005216278.1">
    <property type="nucleotide sequence ID" value="NZ_KB291716.1"/>
</dbReference>
<dbReference type="InterPro" id="IPR021727">
    <property type="entry name" value="DUF3299"/>
</dbReference>
<keyword evidence="2" id="KW-1185">Reference proteome</keyword>
<dbReference type="OrthoDB" id="2583024at2"/>
<dbReference type="PROSITE" id="PS51257">
    <property type="entry name" value="PROKAR_LIPOPROTEIN"/>
    <property type="match status" value="1"/>
</dbReference>
<dbReference type="AlphaFoldDB" id="L1Q223"/>
<dbReference type="Proteomes" id="UP000010420">
    <property type="component" value="Unassembled WGS sequence"/>
</dbReference>
<protein>
    <submittedName>
        <fullName evidence="1">Uncharacterized protein</fullName>
    </submittedName>
</protein>
<comment type="caution">
    <text evidence="1">The sequence shown here is derived from an EMBL/GenBank/DDBJ whole genome shotgun (WGS) entry which is preliminary data.</text>
</comment>
<name>L1Q223_9CLOT</name>
<reference evidence="1 2" key="1">
    <citation type="submission" date="2012-05" db="EMBL/GenBank/DDBJ databases">
        <authorList>
            <person name="Weinstock G."/>
            <person name="Sodergren E."/>
            <person name="Lobos E.A."/>
            <person name="Fulton L."/>
            <person name="Fulton R."/>
            <person name="Courtney L."/>
            <person name="Fronick C."/>
            <person name="O'Laughlin M."/>
            <person name="Godfrey J."/>
            <person name="Wilson R.M."/>
            <person name="Miner T."/>
            <person name="Farmer C."/>
            <person name="Delehaunty K."/>
            <person name="Cordes M."/>
            <person name="Minx P."/>
            <person name="Tomlinson C."/>
            <person name="Chen J."/>
            <person name="Wollam A."/>
            <person name="Pepin K.H."/>
            <person name="Bhonagiri V."/>
            <person name="Zhang X."/>
            <person name="Suruliraj S."/>
            <person name="Warren W."/>
            <person name="Mitreva M."/>
            <person name="Mardis E.R."/>
            <person name="Wilson R.K."/>
        </authorList>
    </citation>
    <scope>NUCLEOTIDE SEQUENCE [LARGE SCALE GENOMIC DNA]</scope>
    <source>
        <strain evidence="1 2">DSM 1785</strain>
    </source>
</reference>
<dbReference type="PATRIC" id="fig|545697.3.peg.3308"/>
<dbReference type="Pfam" id="PF11736">
    <property type="entry name" value="DUF3299"/>
    <property type="match status" value="1"/>
</dbReference>
<organism evidence="1 2">
    <name type="scientific">Clostridium celatum DSM 1785</name>
    <dbReference type="NCBI Taxonomy" id="545697"/>
    <lineage>
        <taxon>Bacteria</taxon>
        <taxon>Bacillati</taxon>
        <taxon>Bacillota</taxon>
        <taxon>Clostridia</taxon>
        <taxon>Eubacteriales</taxon>
        <taxon>Clostridiaceae</taxon>
        <taxon>Clostridium</taxon>
    </lineage>
</organism>
<dbReference type="STRING" id="545697.HMPREF0216_03384"/>
<sequence length="180" mass="20576">MKKFILMIVTICLLLVGCNKNSDSKSINQASGTVTEIRFKDMIDVEELRKLDGTKVKITGFMAQSSPLDGSMIYLMNMPYQSCVYCLPNTNQLVNTMAVYPKEGKKIEFSDLAVEVVGEIKFEDITDEMGYSYSYRIVNGQLKEADVESLTEEAKLYTQLVDRGFVDAIRKRNFRSKYYY</sequence>